<dbReference type="EMBL" id="AP018052">
    <property type="protein sequence ID" value="BAZ93962.1"/>
    <property type="molecule type" value="Genomic_DNA"/>
</dbReference>
<proteinExistence type="predicted"/>
<evidence type="ECO:0000259" key="1">
    <source>
        <dbReference type="Pfam" id="PF05161"/>
    </source>
</evidence>
<dbReference type="Pfam" id="PF05161">
    <property type="entry name" value="MOFRL"/>
    <property type="match status" value="1"/>
</dbReference>
<evidence type="ECO:0000259" key="2">
    <source>
        <dbReference type="Pfam" id="PF13660"/>
    </source>
</evidence>
<dbReference type="GO" id="GO:0008887">
    <property type="term" value="F:glycerate kinase activity"/>
    <property type="evidence" value="ECO:0007669"/>
    <property type="project" value="InterPro"/>
</dbReference>
<dbReference type="Pfam" id="PF13660">
    <property type="entry name" value="DUF4147"/>
    <property type="match status" value="1"/>
</dbReference>
<dbReference type="GO" id="GO:0005737">
    <property type="term" value="C:cytoplasm"/>
    <property type="evidence" value="ECO:0007669"/>
    <property type="project" value="TreeGrafter"/>
</dbReference>
<keyword evidence="3" id="KW-0670">Pyruvate</keyword>
<name>A0A1Z4VRC1_9GAMM</name>
<organism evidence="3 4">
    <name type="scientific">Thiohalobacter thiocyanaticus</name>
    <dbReference type="NCBI Taxonomy" id="585455"/>
    <lineage>
        <taxon>Bacteria</taxon>
        <taxon>Pseudomonadati</taxon>
        <taxon>Pseudomonadota</taxon>
        <taxon>Gammaproteobacteria</taxon>
        <taxon>Thiohalobacterales</taxon>
        <taxon>Thiohalobacteraceae</taxon>
        <taxon>Thiohalobacter</taxon>
    </lineage>
</organism>
<dbReference type="PANTHER" id="PTHR12227">
    <property type="entry name" value="GLYCERATE KINASE"/>
    <property type="match status" value="1"/>
</dbReference>
<accession>A0A1Z4VRC1</accession>
<dbReference type="Proteomes" id="UP000218765">
    <property type="component" value="Chromosome"/>
</dbReference>
<dbReference type="KEGG" id="ttc:FOKN1_1567"/>
<keyword evidence="4" id="KW-1185">Reference proteome</keyword>
<evidence type="ECO:0000313" key="3">
    <source>
        <dbReference type="EMBL" id="BAZ93962.1"/>
    </source>
</evidence>
<dbReference type="InterPro" id="IPR037035">
    <property type="entry name" value="GK-like_C_sf"/>
</dbReference>
<dbReference type="InterPro" id="IPR007835">
    <property type="entry name" value="MOFRL"/>
</dbReference>
<dbReference type="InterPro" id="IPR025286">
    <property type="entry name" value="MOFRL_assoc_dom"/>
</dbReference>
<dbReference type="RefSeq" id="WP_231971475.1">
    <property type="nucleotide sequence ID" value="NZ_AP018052.1"/>
</dbReference>
<reference evidence="3 4" key="1">
    <citation type="submission" date="2017-05" db="EMBL/GenBank/DDBJ databases">
        <title>Thiocyanate degradation by Thiohalobacter thiocyanaticus FOKN1.</title>
        <authorList>
            <person name="Oshiki M."/>
            <person name="Fukushima T."/>
            <person name="Kawano S."/>
            <person name="Nakagawa J."/>
        </authorList>
    </citation>
    <scope>NUCLEOTIDE SEQUENCE [LARGE SCALE GENOMIC DNA]</scope>
    <source>
        <strain evidence="3 4">FOKN1</strain>
    </source>
</reference>
<evidence type="ECO:0000313" key="4">
    <source>
        <dbReference type="Proteomes" id="UP000218765"/>
    </source>
</evidence>
<dbReference type="Gene3D" id="3.40.1480.10">
    <property type="entry name" value="MOFRL domain"/>
    <property type="match status" value="1"/>
</dbReference>
<dbReference type="PANTHER" id="PTHR12227:SF0">
    <property type="entry name" value="GLYCERATE KINASE"/>
    <property type="match status" value="1"/>
</dbReference>
<dbReference type="InterPro" id="IPR038614">
    <property type="entry name" value="GK_N_sf"/>
</dbReference>
<gene>
    <name evidence="3" type="ORF">FOKN1_1567</name>
</gene>
<dbReference type="Gene3D" id="3.40.50.10180">
    <property type="entry name" value="Glycerate kinase, MOFRL-like N-terminal domain"/>
    <property type="match status" value="1"/>
</dbReference>
<dbReference type="AlphaFoldDB" id="A0A1Z4VRC1"/>
<dbReference type="SUPFAM" id="SSF82544">
    <property type="entry name" value="GckA/TtuD-like"/>
    <property type="match status" value="1"/>
</dbReference>
<protein>
    <submittedName>
        <fullName evidence="3">Hydroxypyruvate reductase</fullName>
    </submittedName>
</protein>
<feature type="domain" description="MOFRL" evidence="1">
    <location>
        <begin position="292"/>
        <end position="396"/>
    </location>
</feature>
<feature type="domain" description="MOFRL-associated" evidence="2">
    <location>
        <begin position="3"/>
        <end position="206"/>
    </location>
</feature>
<dbReference type="InterPro" id="IPR039760">
    <property type="entry name" value="MOFRL_protein"/>
</dbReference>
<sequence length="407" mass="41448">MLECYRAGLERVCGEGVTRRWLDGFEATAPVRLVAIGKAAEAMLDGAVAALGGRLAAALSITKHGYSGSGHCADPRIECREAGHPLPDAASLAAGARLLTFIAEAPAEQTWVFLISGGTSSLVEVPAAGVSLEDLVALNDWLLGSGLDITAMNRVRASVSRIKGGRLAAHLRGRRVACGLISDVPDDDPASIGSGLLVPPPAAGMRLEDIALPEALRGRLPATPPAMAGEGDFAGIDCRILARLDAALAAVVETARGQGLPVHRHSERLRGEAADTGRRLARELCSGPPGLHVWGGETRVRLPASPGAGGRNQHLALAAALELAGHPDCLLLAAGTDGSDGPTDAAGALVDGWTVERGEIEGLDAHAALTAADAGTFLQASGDLIVTGPTGTNVMDLVIGWKGAAAG</sequence>